<feature type="compositionally biased region" description="Basic and acidic residues" evidence="1">
    <location>
        <begin position="62"/>
        <end position="78"/>
    </location>
</feature>
<dbReference type="Proteomes" id="UP000076837">
    <property type="component" value="Unassembled WGS sequence"/>
</dbReference>
<name>A0A163H3K1_DIDRA</name>
<evidence type="ECO:0000313" key="3">
    <source>
        <dbReference type="Proteomes" id="UP000076837"/>
    </source>
</evidence>
<organism evidence="2 3">
    <name type="scientific">Didymella rabiei</name>
    <name type="common">Chickpea ascochyta blight fungus</name>
    <name type="synonym">Mycosphaerella rabiei</name>
    <dbReference type="NCBI Taxonomy" id="5454"/>
    <lineage>
        <taxon>Eukaryota</taxon>
        <taxon>Fungi</taxon>
        <taxon>Dikarya</taxon>
        <taxon>Ascomycota</taxon>
        <taxon>Pezizomycotina</taxon>
        <taxon>Dothideomycetes</taxon>
        <taxon>Pleosporomycetidae</taxon>
        <taxon>Pleosporales</taxon>
        <taxon>Pleosporineae</taxon>
        <taxon>Didymellaceae</taxon>
        <taxon>Ascochyta</taxon>
    </lineage>
</organism>
<proteinExistence type="predicted"/>
<keyword evidence="3" id="KW-1185">Reference proteome</keyword>
<dbReference type="AlphaFoldDB" id="A0A163H3K1"/>
<feature type="region of interest" description="Disordered" evidence="1">
    <location>
        <begin position="29"/>
        <end position="121"/>
    </location>
</feature>
<protein>
    <submittedName>
        <fullName evidence="2">Uncharacterized protein</fullName>
    </submittedName>
</protein>
<comment type="caution">
    <text evidence="2">The sequence shown here is derived from an EMBL/GenBank/DDBJ whole genome shotgun (WGS) entry which is preliminary data.</text>
</comment>
<reference evidence="2 3" key="1">
    <citation type="journal article" date="2016" name="Sci. Rep.">
        <title>Draft genome sequencing and secretome analysis of fungal phytopathogen Ascochyta rabiei provides insight into the necrotrophic effector repertoire.</title>
        <authorList>
            <person name="Verma S."/>
            <person name="Gazara R.K."/>
            <person name="Nizam S."/>
            <person name="Parween S."/>
            <person name="Chattopadhyay D."/>
            <person name="Verma P.K."/>
        </authorList>
    </citation>
    <scope>NUCLEOTIDE SEQUENCE [LARGE SCALE GENOMIC DNA]</scope>
    <source>
        <strain evidence="2 3">ArDII</strain>
    </source>
</reference>
<sequence length="432" mass="46901">MSDFSTPNIVTLVNSIDTSVDGVTLLSRNDASAPQEMSARVSDNAKHDPELTVNEAAAIDSAEFKQYKSPDVSDKSPDEEGEATSAPAIGGGSNPSGPSLQSSEVKDQGNPPAPAGLRESAKQHPILPEASEAPTASEKPNPAAQPTGTLHFFGKVRTVANCITEQAYTIEEPLLHNGVPRKVSRIGLGIADFKPEKLRALVANEVAGDQKKAKMLEEVIAGLNARKGNFGLIKESAQKDNESSEQLSHGVRRLDRGTDGLGKDFKAKIREGFFDAFTTRIPFLSPLFCLLSGPSKIYFIDLVVISRVSCLDNEMQMSQNAEPYMNRRLYGIYIAFEQPRETFWKVIKLVKGKSSAKNPCIFPADHCCADRLQNDGFGSGDDRVVVCTDIEMNDALGTASKGLPKNFTYLIAHSDINRAQRMFSSCREVFAT</sequence>
<evidence type="ECO:0000313" key="2">
    <source>
        <dbReference type="EMBL" id="KZM25140.1"/>
    </source>
</evidence>
<evidence type="ECO:0000256" key="1">
    <source>
        <dbReference type="SAM" id="MobiDB-lite"/>
    </source>
</evidence>
<gene>
    <name evidence="2" type="ORF">ST47_g3707</name>
</gene>
<accession>A0A163H3K1</accession>
<dbReference type="EMBL" id="JYNV01000136">
    <property type="protein sequence ID" value="KZM25140.1"/>
    <property type="molecule type" value="Genomic_DNA"/>
</dbReference>
<feature type="region of interest" description="Disordered" evidence="1">
    <location>
        <begin position="130"/>
        <end position="149"/>
    </location>
</feature>